<comment type="catalytic activity">
    <reaction evidence="1">
        <text>Eliminative cleavage of (1-&gt;4)-alpha-D-galacturonan to give oligosaccharides with 4-deoxy-alpha-D-galact-4-enuronosyl groups at their non-reducing ends.</text>
        <dbReference type="EC" id="4.2.2.2"/>
    </reaction>
</comment>
<dbReference type="Gene3D" id="2.160.20.10">
    <property type="entry name" value="Single-stranded right-handed beta-helix, Pectin lyase-like"/>
    <property type="match status" value="1"/>
</dbReference>
<protein>
    <recommendedName>
        <fullName evidence="11">Probable pectate lyase F</fullName>
        <ecNumber evidence="5">4.2.2.2</ecNumber>
    </recommendedName>
</protein>
<comment type="cofactor">
    <cofactor evidence="2">
        <name>Ca(2+)</name>
        <dbReference type="ChEBI" id="CHEBI:29108"/>
    </cofactor>
</comment>
<evidence type="ECO:0000256" key="4">
    <source>
        <dbReference type="ARBA" id="ARBA00006463"/>
    </source>
</evidence>
<evidence type="ECO:0000313" key="14">
    <source>
        <dbReference type="Proteomes" id="UP000580250"/>
    </source>
</evidence>
<feature type="signal peptide" evidence="12">
    <location>
        <begin position="1"/>
        <end position="18"/>
    </location>
</feature>
<evidence type="ECO:0000256" key="12">
    <source>
        <dbReference type="SAM" id="SignalP"/>
    </source>
</evidence>
<dbReference type="AlphaFoldDB" id="A0A6V7TTM8"/>
<dbReference type="EC" id="4.2.2.2" evidence="5"/>
<evidence type="ECO:0000256" key="8">
    <source>
        <dbReference type="ARBA" id="ARBA00022837"/>
    </source>
</evidence>
<dbReference type="InterPro" id="IPR012334">
    <property type="entry name" value="Pectin_lyas_fold"/>
</dbReference>
<organism evidence="13 14">
    <name type="scientific">Meloidogyne enterolobii</name>
    <name type="common">Root-knot nematode worm</name>
    <name type="synonym">Meloidogyne mayaguensis</name>
    <dbReference type="NCBI Taxonomy" id="390850"/>
    <lineage>
        <taxon>Eukaryota</taxon>
        <taxon>Metazoa</taxon>
        <taxon>Ecdysozoa</taxon>
        <taxon>Nematoda</taxon>
        <taxon>Chromadorea</taxon>
        <taxon>Rhabditida</taxon>
        <taxon>Tylenchina</taxon>
        <taxon>Tylenchomorpha</taxon>
        <taxon>Tylenchoidea</taxon>
        <taxon>Meloidogynidae</taxon>
        <taxon>Meloidogyninae</taxon>
        <taxon>Meloidogyne</taxon>
    </lineage>
</organism>
<name>A0A6V7TTM8_MELEN</name>
<dbReference type="Proteomes" id="UP000580250">
    <property type="component" value="Unassembled WGS sequence"/>
</dbReference>
<feature type="chain" id="PRO_5028451574" description="Probable pectate lyase F" evidence="12">
    <location>
        <begin position="19"/>
        <end position="280"/>
    </location>
</feature>
<evidence type="ECO:0000256" key="5">
    <source>
        <dbReference type="ARBA" id="ARBA00012272"/>
    </source>
</evidence>
<evidence type="ECO:0000256" key="7">
    <source>
        <dbReference type="ARBA" id="ARBA00022729"/>
    </source>
</evidence>
<evidence type="ECO:0000256" key="11">
    <source>
        <dbReference type="ARBA" id="ARBA00039895"/>
    </source>
</evidence>
<gene>
    <name evidence="13" type="ORF">MENT_LOCUS4382</name>
</gene>
<keyword evidence="9" id="KW-0456">Lyase</keyword>
<keyword evidence="6" id="KW-0964">Secreted</keyword>
<evidence type="ECO:0000256" key="6">
    <source>
        <dbReference type="ARBA" id="ARBA00022525"/>
    </source>
</evidence>
<evidence type="ECO:0000256" key="10">
    <source>
        <dbReference type="ARBA" id="ARBA00025679"/>
    </source>
</evidence>
<proteinExistence type="inferred from homology"/>
<evidence type="ECO:0000256" key="3">
    <source>
        <dbReference type="ARBA" id="ARBA00004613"/>
    </source>
</evidence>
<dbReference type="EMBL" id="CAJEWN010000015">
    <property type="protein sequence ID" value="CAD2134444.1"/>
    <property type="molecule type" value="Genomic_DNA"/>
</dbReference>
<keyword evidence="8" id="KW-0106">Calcium</keyword>
<evidence type="ECO:0000256" key="9">
    <source>
        <dbReference type="ARBA" id="ARBA00023239"/>
    </source>
</evidence>
<evidence type="ECO:0000256" key="2">
    <source>
        <dbReference type="ARBA" id="ARBA00001913"/>
    </source>
</evidence>
<dbReference type="Pfam" id="PF03211">
    <property type="entry name" value="Pectate_lyase"/>
    <property type="match status" value="1"/>
</dbReference>
<comment type="similarity">
    <text evidence="4">Belongs to the polysaccharide lyase 3 family.</text>
</comment>
<dbReference type="InterPro" id="IPR004898">
    <property type="entry name" value="Pectate_lyase_PlyH/PlyE-like"/>
</dbReference>
<comment type="caution">
    <text evidence="13">The sequence shown here is derived from an EMBL/GenBank/DDBJ whole genome shotgun (WGS) entry which is preliminary data.</text>
</comment>
<keyword evidence="7 12" id="KW-0732">Signal</keyword>
<dbReference type="PANTHER" id="PTHR33407:SF9">
    <property type="entry name" value="PECTATE LYASE F-RELATED"/>
    <property type="match status" value="1"/>
</dbReference>
<comment type="function">
    <text evidence="10">Pectinolytic enzyme consist of four classes of enzymes: pectin lyase, polygalacturonase, pectin methylesterase and rhamnogalacturonase. Among pectinolytic enzymes, pectin lyase is the most important in depolymerization of pectin, since it cleaves internal glycosidic bonds of highly methylated pectins. Favors pectate, the anion, over pectin, the methyl ester.</text>
</comment>
<dbReference type="InterPro" id="IPR011050">
    <property type="entry name" value="Pectin_lyase_fold/virulence"/>
</dbReference>
<dbReference type="GO" id="GO:0045490">
    <property type="term" value="P:pectin catabolic process"/>
    <property type="evidence" value="ECO:0007669"/>
    <property type="project" value="TreeGrafter"/>
</dbReference>
<dbReference type="PANTHER" id="PTHR33407">
    <property type="entry name" value="PECTATE LYASE F-RELATED"/>
    <property type="match status" value="1"/>
</dbReference>
<comment type="subcellular location">
    <subcellularLocation>
        <location evidence="3">Secreted</location>
    </subcellularLocation>
</comment>
<sequence>MLNIFLLIISSIPLLSLALNQEGAKFCNFPTPTSTETINKTIHIFKNTDFGMKRIRFNGKPNTCRPDIPGWNNDWDHAIIIENGNTISNLILGESTIGTSSDIICKGSCTLKNVFFENVCWRAGSFIGASGAKPGDTRKYTYIVDGGGALDGFQKIFTTGGPGQTIVKNFCSYNNTMGVISAGMSKVQYTRDVIIENSKFMGPMLTIIDGNRQYNDKLHLKNVQIYGNNNPATKISFVCSEYLGEIAPASDRWKYAYKPGEAGTSDKCCNYPATAVKIIN</sequence>
<reference evidence="13 14" key="1">
    <citation type="submission" date="2020-08" db="EMBL/GenBank/DDBJ databases">
        <authorList>
            <person name="Koutsovoulos G."/>
            <person name="Danchin GJ E."/>
        </authorList>
    </citation>
    <scope>NUCLEOTIDE SEQUENCE [LARGE SCALE GENOMIC DNA]</scope>
</reference>
<accession>A0A6V7TTM8</accession>
<dbReference type="GO" id="GO:0005576">
    <property type="term" value="C:extracellular region"/>
    <property type="evidence" value="ECO:0007669"/>
    <property type="project" value="UniProtKB-SubCell"/>
</dbReference>
<dbReference type="SUPFAM" id="SSF51126">
    <property type="entry name" value="Pectin lyase-like"/>
    <property type="match status" value="1"/>
</dbReference>
<dbReference type="OrthoDB" id="5892405at2759"/>
<evidence type="ECO:0000313" key="13">
    <source>
        <dbReference type="EMBL" id="CAD2134444.1"/>
    </source>
</evidence>
<evidence type="ECO:0000256" key="1">
    <source>
        <dbReference type="ARBA" id="ARBA00000695"/>
    </source>
</evidence>
<dbReference type="GO" id="GO:0030570">
    <property type="term" value="F:pectate lyase activity"/>
    <property type="evidence" value="ECO:0007669"/>
    <property type="project" value="UniProtKB-EC"/>
</dbReference>